<keyword evidence="2" id="KW-1185">Reference proteome</keyword>
<reference evidence="1" key="1">
    <citation type="journal article" date="2020" name="New Phytol.">
        <title>Comparative genomics reveals dynamic genome evolution in host specialist ectomycorrhizal fungi.</title>
        <authorList>
            <person name="Lofgren L.A."/>
            <person name="Nguyen N.H."/>
            <person name="Vilgalys R."/>
            <person name="Ruytinx J."/>
            <person name="Liao H.L."/>
            <person name="Branco S."/>
            <person name="Kuo A."/>
            <person name="LaButti K."/>
            <person name="Lipzen A."/>
            <person name="Andreopoulos W."/>
            <person name="Pangilinan J."/>
            <person name="Riley R."/>
            <person name="Hundley H."/>
            <person name="Na H."/>
            <person name="Barry K."/>
            <person name="Grigoriev I.V."/>
            <person name="Stajich J.E."/>
            <person name="Kennedy P.G."/>
        </authorList>
    </citation>
    <scope>NUCLEOTIDE SEQUENCE</scope>
    <source>
        <strain evidence="1">FC203</strain>
    </source>
</reference>
<organism evidence="1 2">
    <name type="scientific">Suillus fuscotomentosus</name>
    <dbReference type="NCBI Taxonomy" id="1912939"/>
    <lineage>
        <taxon>Eukaryota</taxon>
        <taxon>Fungi</taxon>
        <taxon>Dikarya</taxon>
        <taxon>Basidiomycota</taxon>
        <taxon>Agaricomycotina</taxon>
        <taxon>Agaricomycetes</taxon>
        <taxon>Agaricomycetidae</taxon>
        <taxon>Boletales</taxon>
        <taxon>Suillineae</taxon>
        <taxon>Suillaceae</taxon>
        <taxon>Suillus</taxon>
    </lineage>
</organism>
<sequence length="278" mass="30921">MNPIPADWALATTHLASDYVSRQFCSIVRAMPKVLPPPELDVILLVACCNLAQRLAEAYLNPVTINFDLVCYSEVLHMQETGINSRRKESLLERYPPGGQLILEWPTVVLDRFGVIVLWYLPRAIDEAIKNDMLAATMMMSDHLGKSVSRTSAMKGKWRTHQSSFQSSEHGLTLGCINLSPGWFLQGHLAPKFHPEVSATLKQDGPTLCQAIRRPAVLAAAALRVMHGSLYWSSLTTQLGLGLWADNNQLKEMGNCLREWASSFIVLAVMCNHCSPLH</sequence>
<dbReference type="AlphaFoldDB" id="A0AAD4HCT3"/>
<gene>
    <name evidence="1" type="ORF">F5891DRAFT_1198752</name>
</gene>
<comment type="caution">
    <text evidence="1">The sequence shown here is derived from an EMBL/GenBank/DDBJ whole genome shotgun (WGS) entry which is preliminary data.</text>
</comment>
<dbReference type="EMBL" id="JABBWK010000162">
    <property type="protein sequence ID" value="KAG1889095.1"/>
    <property type="molecule type" value="Genomic_DNA"/>
</dbReference>
<dbReference type="GeneID" id="64662963"/>
<dbReference type="Proteomes" id="UP001195769">
    <property type="component" value="Unassembled WGS sequence"/>
</dbReference>
<name>A0AAD4HCT3_9AGAM</name>
<evidence type="ECO:0000313" key="1">
    <source>
        <dbReference type="EMBL" id="KAG1889095.1"/>
    </source>
</evidence>
<dbReference type="RefSeq" id="XP_041217414.1">
    <property type="nucleotide sequence ID" value="XM_041368665.1"/>
</dbReference>
<accession>A0AAD4HCT3</accession>
<proteinExistence type="predicted"/>
<protein>
    <submittedName>
        <fullName evidence="1">Uncharacterized protein</fullName>
    </submittedName>
</protein>
<evidence type="ECO:0000313" key="2">
    <source>
        <dbReference type="Proteomes" id="UP001195769"/>
    </source>
</evidence>